<evidence type="ECO:0000259" key="3">
    <source>
        <dbReference type="Pfam" id="PF00725"/>
    </source>
</evidence>
<dbReference type="SUPFAM" id="SSF48179">
    <property type="entry name" value="6-phosphogluconate dehydrogenase C-terminal domain-like"/>
    <property type="match status" value="1"/>
</dbReference>
<reference evidence="5 6" key="1">
    <citation type="submission" date="2013-03" db="EMBL/GenBank/DDBJ databases">
        <authorList>
            <person name="Warren W."/>
            <person name="Wilson R.K."/>
        </authorList>
    </citation>
    <scope>NUCLEOTIDE SEQUENCE</scope>
</reference>
<evidence type="ECO:0000256" key="2">
    <source>
        <dbReference type="ARBA" id="ARBA00023002"/>
    </source>
</evidence>
<dbReference type="SUPFAM" id="SSF51735">
    <property type="entry name" value="NAD(P)-binding Rossmann-fold domains"/>
    <property type="match status" value="1"/>
</dbReference>
<dbReference type="Proteomes" id="UP000233100">
    <property type="component" value="Chromosome 17"/>
</dbReference>
<comment type="similarity">
    <text evidence="1">Belongs to the 3-hydroxyacyl-CoA dehydrogenase family.</text>
</comment>
<dbReference type="Gene3D" id="1.10.1040.10">
    <property type="entry name" value="N-(1-d-carboxylethyl)-l-norvaline Dehydrogenase, domain 2"/>
    <property type="match status" value="1"/>
</dbReference>
<dbReference type="GO" id="GO:0050104">
    <property type="term" value="F:L-gulonate 3-dehydrogenase activity"/>
    <property type="evidence" value="ECO:0007669"/>
    <property type="project" value="Ensembl"/>
</dbReference>
<dbReference type="GO" id="GO:0070403">
    <property type="term" value="F:NAD+ binding"/>
    <property type="evidence" value="ECO:0007669"/>
    <property type="project" value="Ensembl"/>
</dbReference>
<sequence>MASSAAGCVVIVGSGVIGRSWAMLFASGGFQVKLYDIEQQQIRNALENIRKEMKLLEQAGALKGSLSAEEQLSLISGCPNIQEAVEGAMHIQECVPEDLELKKKIFAQLDSIVDDRVILSSSTSCLMPSKLFAGLVHVKQCIVAHPVNPPYYIPLVELVPHPETAPATVDRTHALMKKIGQCPMRVQKEVAGFVLNRLQYAIISEAWRLVEEGIVSPSDLDLVMSEGLGMRYAFIGPLETMHLNAEEEETAERQGDHESGCSLAWTTLLIEAWILSIHPHSGLTSASRSAVLLLPVLRHGPWVAIFTPSSQGSHCSGHLDLLLGQLALIPAPGQTGAQQKGRQALENFSLHWAQVAVPGKSRTVSVFVFMLQHFLLSISCI</sequence>
<dbReference type="Bgee" id="ENSMFAG00000034286">
    <property type="expression patterns" value="Expressed in adult mammalian kidney and 13 other cell types or tissues"/>
</dbReference>
<dbReference type="InterPro" id="IPR006108">
    <property type="entry name" value="3HC_DH_C"/>
</dbReference>
<dbReference type="InterPro" id="IPR008927">
    <property type="entry name" value="6-PGluconate_DH-like_C_sf"/>
</dbReference>
<dbReference type="InterPro" id="IPR006176">
    <property type="entry name" value="3-OHacyl-CoA_DH_NAD-bd"/>
</dbReference>
<reference evidence="5" key="2">
    <citation type="submission" date="2025-08" db="UniProtKB">
        <authorList>
            <consortium name="Ensembl"/>
        </authorList>
    </citation>
    <scope>IDENTIFICATION</scope>
</reference>
<proteinExistence type="inferred from homology"/>
<dbReference type="InterPro" id="IPR036291">
    <property type="entry name" value="NAD(P)-bd_dom_sf"/>
</dbReference>
<dbReference type="FunFam" id="3.40.50.720:FF:000356">
    <property type="entry name" value="Lambda-crystallin homolog"/>
    <property type="match status" value="1"/>
</dbReference>
<dbReference type="PANTHER" id="PTHR48075">
    <property type="entry name" value="3-HYDROXYACYL-COA DEHYDROGENASE FAMILY PROTEIN"/>
    <property type="match status" value="1"/>
</dbReference>
<keyword evidence="2" id="KW-0560">Oxidoreductase</keyword>
<feature type="domain" description="3-hydroxyacyl-CoA dehydrogenase NAD binding" evidence="4">
    <location>
        <begin position="9"/>
        <end position="189"/>
    </location>
</feature>
<evidence type="ECO:0000259" key="4">
    <source>
        <dbReference type="Pfam" id="PF02737"/>
    </source>
</evidence>
<evidence type="ECO:0000313" key="6">
    <source>
        <dbReference type="Proteomes" id="UP000233100"/>
    </source>
</evidence>
<dbReference type="Pfam" id="PF00725">
    <property type="entry name" value="3HCDH"/>
    <property type="match status" value="1"/>
</dbReference>
<gene>
    <name evidence="5" type="primary">CRYL1</name>
</gene>
<keyword evidence="6" id="KW-1185">Reference proteome</keyword>
<dbReference type="PANTHER" id="PTHR48075:SF1">
    <property type="entry name" value="LAMBDA-CRYSTALLIN HOMOLOG"/>
    <property type="match status" value="1"/>
</dbReference>
<organism evidence="5 6">
    <name type="scientific">Macaca fascicularis</name>
    <name type="common">Crab-eating macaque</name>
    <name type="synonym">Cynomolgus monkey</name>
    <dbReference type="NCBI Taxonomy" id="9541"/>
    <lineage>
        <taxon>Eukaryota</taxon>
        <taxon>Metazoa</taxon>
        <taxon>Chordata</taxon>
        <taxon>Craniata</taxon>
        <taxon>Vertebrata</taxon>
        <taxon>Euteleostomi</taxon>
        <taxon>Mammalia</taxon>
        <taxon>Eutheria</taxon>
        <taxon>Euarchontoglires</taxon>
        <taxon>Primates</taxon>
        <taxon>Haplorrhini</taxon>
        <taxon>Catarrhini</taxon>
        <taxon>Cercopithecidae</taxon>
        <taxon>Cercopithecinae</taxon>
        <taxon>Macaca</taxon>
    </lineage>
</organism>
<protein>
    <submittedName>
        <fullName evidence="5">Crystallin lambda 1</fullName>
    </submittedName>
</protein>
<feature type="domain" description="3-hydroxyacyl-CoA dehydrogenase C-terminal" evidence="3">
    <location>
        <begin position="192"/>
        <end position="248"/>
    </location>
</feature>
<dbReference type="PROSITE" id="PS00067">
    <property type="entry name" value="3HCDH"/>
    <property type="match status" value="1"/>
</dbReference>
<dbReference type="VEuPathDB" id="HostDB:ENSMFAG00000034286"/>
<dbReference type="GO" id="GO:0042803">
    <property type="term" value="F:protein homodimerization activity"/>
    <property type="evidence" value="ECO:0007669"/>
    <property type="project" value="Ensembl"/>
</dbReference>
<name>A0A2K5WFK9_MACFA</name>
<dbReference type="Gene3D" id="3.40.50.720">
    <property type="entry name" value="NAD(P)-binding Rossmann-like Domain"/>
    <property type="match status" value="1"/>
</dbReference>
<dbReference type="InterPro" id="IPR006180">
    <property type="entry name" value="3-OHacyl-CoA_DH_CS"/>
</dbReference>
<evidence type="ECO:0000256" key="1">
    <source>
        <dbReference type="ARBA" id="ARBA00009463"/>
    </source>
</evidence>
<dbReference type="Ensembl" id="ENSMFAT00000010082.2">
    <property type="protein sequence ID" value="ENSMFAP00000035841.2"/>
    <property type="gene ID" value="ENSMFAG00000034286.2"/>
</dbReference>
<dbReference type="GeneTree" id="ENSGT00390000007182"/>
<reference evidence="5" key="3">
    <citation type="submission" date="2025-09" db="UniProtKB">
        <authorList>
            <consortium name="Ensembl"/>
        </authorList>
    </citation>
    <scope>IDENTIFICATION</scope>
</reference>
<dbReference type="GO" id="GO:0006631">
    <property type="term" value="P:fatty acid metabolic process"/>
    <property type="evidence" value="ECO:0007669"/>
    <property type="project" value="InterPro"/>
</dbReference>
<dbReference type="Pfam" id="PF02737">
    <property type="entry name" value="3HCDH_N"/>
    <property type="match status" value="1"/>
</dbReference>
<dbReference type="InterPro" id="IPR013328">
    <property type="entry name" value="6PGD_dom2"/>
</dbReference>
<accession>A0A2K5WFK9</accession>
<evidence type="ECO:0000313" key="5">
    <source>
        <dbReference type="Ensembl" id="ENSMFAP00000035841.2"/>
    </source>
</evidence>
<dbReference type="AlphaFoldDB" id="A0A2K5WFK9"/>